<accession>A0ABN8YHM6</accession>
<organism evidence="1 2">
    <name type="scientific">Rangifer tarandus platyrhynchus</name>
    <name type="common">Svalbard reindeer</name>
    <dbReference type="NCBI Taxonomy" id="3082113"/>
    <lineage>
        <taxon>Eukaryota</taxon>
        <taxon>Metazoa</taxon>
        <taxon>Chordata</taxon>
        <taxon>Craniata</taxon>
        <taxon>Vertebrata</taxon>
        <taxon>Euteleostomi</taxon>
        <taxon>Mammalia</taxon>
        <taxon>Eutheria</taxon>
        <taxon>Laurasiatheria</taxon>
        <taxon>Artiodactyla</taxon>
        <taxon>Ruminantia</taxon>
        <taxon>Pecora</taxon>
        <taxon>Cervidae</taxon>
        <taxon>Odocoileinae</taxon>
        <taxon>Rangifer</taxon>
    </lineage>
</organism>
<dbReference type="Proteomes" id="UP001176941">
    <property type="component" value="Chromosome 20"/>
</dbReference>
<keyword evidence="2" id="KW-1185">Reference proteome</keyword>
<protein>
    <submittedName>
        <fullName evidence="1">Uncharacterized protein</fullName>
    </submittedName>
</protein>
<evidence type="ECO:0000313" key="2">
    <source>
        <dbReference type="Proteomes" id="UP001176941"/>
    </source>
</evidence>
<reference evidence="1" key="1">
    <citation type="submission" date="2023-04" db="EMBL/GenBank/DDBJ databases">
        <authorList>
            <consortium name="ELIXIR-Norway"/>
        </authorList>
    </citation>
    <scope>NUCLEOTIDE SEQUENCE [LARGE SCALE GENOMIC DNA]</scope>
</reference>
<evidence type="ECO:0000313" key="1">
    <source>
        <dbReference type="EMBL" id="CAI9161059.1"/>
    </source>
</evidence>
<name>A0ABN8YHM6_RANTA</name>
<gene>
    <name evidence="1" type="ORF">MRATA1EN1_LOCUS10021</name>
</gene>
<dbReference type="EMBL" id="OX459956">
    <property type="protein sequence ID" value="CAI9161059.1"/>
    <property type="molecule type" value="Genomic_DNA"/>
</dbReference>
<sequence>MLKTVSPAFAGKKRKWPVPAFKVMLAWVFFFPGHKGNNHWLALFLKGKFLFNFFFFWRVGWWGWELLLCHGPKNRIALLQCVWYTHRCVSVCSLLPAAASCFSGTHMYNLIYINV</sequence>
<proteinExistence type="predicted"/>